<dbReference type="AlphaFoldDB" id="A0A2M7GAA8"/>
<dbReference type="InterPro" id="IPR029061">
    <property type="entry name" value="THDP-binding"/>
</dbReference>
<feature type="domain" description="Transketolase-like pyrimidine-binding" evidence="4">
    <location>
        <begin position="1"/>
        <end position="163"/>
    </location>
</feature>
<dbReference type="InterPro" id="IPR033248">
    <property type="entry name" value="Transketolase_C"/>
</dbReference>
<name>A0A2M7GAA8_9BACT</name>
<evidence type="ECO:0000313" key="6">
    <source>
        <dbReference type="Proteomes" id="UP000231019"/>
    </source>
</evidence>
<dbReference type="CDD" id="cd07033">
    <property type="entry name" value="TPP_PYR_DXS_TK_like"/>
    <property type="match status" value="1"/>
</dbReference>
<evidence type="ECO:0000259" key="4">
    <source>
        <dbReference type="SMART" id="SM00861"/>
    </source>
</evidence>
<dbReference type="SUPFAM" id="SSF52922">
    <property type="entry name" value="TK C-terminal domain-like"/>
    <property type="match status" value="1"/>
</dbReference>
<dbReference type="PANTHER" id="PTHR43825">
    <property type="entry name" value="PYRUVATE DEHYDROGENASE E1 COMPONENT"/>
    <property type="match status" value="1"/>
</dbReference>
<sequence>MRNAFADELTQLAQQNEQVVLLSGDIGNRLFDKYKAACPTRFYNCGVAEANMTGMAAGLATMGLRPITYTITPFVTTRCLEQIRVDVCYHRLPVIVAGVGSGLAYASLGATHHACEDIAMLRVLPYMQVICPADAVELRLALRAALAQTDPVYLRLGKKGEPILHAYEPEFVIGKALPLKAGEDLCILVTGAIASSALEIAEHLEAQGISTQVDSFHTLKPLDHERLAEVFQRYRLVVTLEEHSLIGGLGSAVAEWLVDQPERPAARLLRLGTPDEFLHEAGEQEHYHQRWGLTSEALFERVHKAWQEAR</sequence>
<dbReference type="FunFam" id="3.40.50.970:FF:000129">
    <property type="entry name" value="Transketolase"/>
    <property type="match status" value="1"/>
</dbReference>
<keyword evidence="3" id="KW-0786">Thiamine pyrophosphate</keyword>
<dbReference type="Pfam" id="PF02779">
    <property type="entry name" value="Transket_pyr"/>
    <property type="match status" value="1"/>
</dbReference>
<evidence type="ECO:0000256" key="1">
    <source>
        <dbReference type="ARBA" id="ARBA00001964"/>
    </source>
</evidence>
<dbReference type="SUPFAM" id="SSF52518">
    <property type="entry name" value="Thiamin diphosphate-binding fold (THDP-binding)"/>
    <property type="match status" value="1"/>
</dbReference>
<protein>
    <submittedName>
        <fullName evidence="5">Transketolase</fullName>
    </submittedName>
</protein>
<dbReference type="Pfam" id="PF02780">
    <property type="entry name" value="Transketolase_C"/>
    <property type="match status" value="1"/>
</dbReference>
<comment type="similarity">
    <text evidence="2">Belongs to the transketolase family.</text>
</comment>
<dbReference type="InterPro" id="IPR009014">
    <property type="entry name" value="Transketo_C/PFOR_II"/>
</dbReference>
<reference evidence="5 6" key="1">
    <citation type="submission" date="2017-09" db="EMBL/GenBank/DDBJ databases">
        <title>Depth-based differentiation of microbial function through sediment-hosted aquifers and enrichment of novel symbionts in the deep terrestrial subsurface.</title>
        <authorList>
            <person name="Probst A.J."/>
            <person name="Ladd B."/>
            <person name="Jarett J.K."/>
            <person name="Geller-Mcgrath D.E."/>
            <person name="Sieber C.M."/>
            <person name="Emerson J.B."/>
            <person name="Anantharaman K."/>
            <person name="Thomas B.C."/>
            <person name="Malmstrom R."/>
            <person name="Stieglmeier M."/>
            <person name="Klingl A."/>
            <person name="Woyke T."/>
            <person name="Ryan C.M."/>
            <person name="Banfield J.F."/>
        </authorList>
    </citation>
    <scope>NUCLEOTIDE SEQUENCE [LARGE SCALE GENOMIC DNA]</scope>
    <source>
        <strain evidence="5">CG17_big_fil_post_rev_8_21_14_2_50_48_46</strain>
    </source>
</reference>
<gene>
    <name evidence="5" type="ORF">COW36_02925</name>
</gene>
<dbReference type="EMBL" id="PFFQ01000006">
    <property type="protein sequence ID" value="PIW19081.1"/>
    <property type="molecule type" value="Genomic_DNA"/>
</dbReference>
<dbReference type="SMART" id="SM00861">
    <property type="entry name" value="Transket_pyr"/>
    <property type="match status" value="1"/>
</dbReference>
<evidence type="ECO:0000313" key="5">
    <source>
        <dbReference type="EMBL" id="PIW19081.1"/>
    </source>
</evidence>
<evidence type="ECO:0000256" key="3">
    <source>
        <dbReference type="ARBA" id="ARBA00023052"/>
    </source>
</evidence>
<dbReference type="InterPro" id="IPR005475">
    <property type="entry name" value="Transketolase-like_Pyr-bd"/>
</dbReference>
<dbReference type="PANTHER" id="PTHR43825:SF5">
    <property type="entry name" value="HYPOTHETICAL TRANSKETOLASE FAMILY PROTEIN"/>
    <property type="match status" value="1"/>
</dbReference>
<dbReference type="Proteomes" id="UP000231019">
    <property type="component" value="Unassembled WGS sequence"/>
</dbReference>
<proteinExistence type="inferred from homology"/>
<evidence type="ECO:0000256" key="2">
    <source>
        <dbReference type="ARBA" id="ARBA00007131"/>
    </source>
</evidence>
<dbReference type="Gene3D" id="3.40.50.920">
    <property type="match status" value="1"/>
</dbReference>
<accession>A0A2M7GAA8</accession>
<dbReference type="InterPro" id="IPR051157">
    <property type="entry name" value="PDH/Transketolase"/>
</dbReference>
<organism evidence="5 6">
    <name type="scientific">bacterium (Candidatus Blackallbacteria) CG17_big_fil_post_rev_8_21_14_2_50_48_46</name>
    <dbReference type="NCBI Taxonomy" id="2014261"/>
    <lineage>
        <taxon>Bacteria</taxon>
        <taxon>Candidatus Blackallbacteria</taxon>
    </lineage>
</organism>
<comment type="caution">
    <text evidence="5">The sequence shown here is derived from an EMBL/GenBank/DDBJ whole genome shotgun (WGS) entry which is preliminary data.</text>
</comment>
<comment type="cofactor">
    <cofactor evidence="1">
        <name>thiamine diphosphate</name>
        <dbReference type="ChEBI" id="CHEBI:58937"/>
    </cofactor>
</comment>
<dbReference type="Gene3D" id="3.40.50.970">
    <property type="match status" value="1"/>
</dbReference>